<keyword evidence="4 14" id="KW-0813">Transport</keyword>
<evidence type="ECO:0000313" key="18">
    <source>
        <dbReference type="Proteomes" id="UP000650477"/>
    </source>
</evidence>
<dbReference type="GO" id="GO:0098797">
    <property type="term" value="C:plasma membrane protein complex"/>
    <property type="evidence" value="ECO:0007669"/>
    <property type="project" value="TreeGrafter"/>
</dbReference>
<evidence type="ECO:0000313" key="17">
    <source>
        <dbReference type="EMBL" id="MBE8612887.1"/>
    </source>
</evidence>
<evidence type="ECO:0000256" key="12">
    <source>
        <dbReference type="ARBA" id="ARBA00023136"/>
    </source>
</evidence>
<dbReference type="GO" id="GO:0031992">
    <property type="term" value="F:energy transducer activity"/>
    <property type="evidence" value="ECO:0007669"/>
    <property type="project" value="InterPro"/>
</dbReference>
<dbReference type="PANTHER" id="PTHR33446:SF8">
    <property type="entry name" value="PROTEIN TONB"/>
    <property type="match status" value="1"/>
</dbReference>
<evidence type="ECO:0000256" key="10">
    <source>
        <dbReference type="ARBA" id="ARBA00022968"/>
    </source>
</evidence>
<dbReference type="SUPFAM" id="SSF74653">
    <property type="entry name" value="TolA/TonB C-terminal domain"/>
    <property type="match status" value="1"/>
</dbReference>
<comment type="caution">
    <text evidence="17">The sequence shown here is derived from an EMBL/GenBank/DDBJ whole genome shotgun (WGS) entry which is preliminary data.</text>
</comment>
<dbReference type="GO" id="GO:0015031">
    <property type="term" value="P:protein transport"/>
    <property type="evidence" value="ECO:0007669"/>
    <property type="project" value="UniProtKB-UniRule"/>
</dbReference>
<keyword evidence="10 14" id="KW-0735">Signal-anchor</keyword>
<dbReference type="PRINTS" id="PR01374">
    <property type="entry name" value="TONBPROTEIN"/>
</dbReference>
<dbReference type="Pfam" id="PF16031">
    <property type="entry name" value="TonB_N"/>
    <property type="match status" value="1"/>
</dbReference>
<dbReference type="PROSITE" id="PS52015">
    <property type="entry name" value="TONB_CTD"/>
    <property type="match status" value="1"/>
</dbReference>
<reference evidence="17" key="1">
    <citation type="submission" date="2017-12" db="EMBL/GenBank/DDBJ databases">
        <title>Genome sequencing and analysis.</title>
        <authorList>
            <person name="Huang Y.-T."/>
        </authorList>
    </citation>
    <scope>NUCLEOTIDE SEQUENCE</scope>
    <source>
        <strain evidence="17">VGH116</strain>
    </source>
</reference>
<keyword evidence="5 14" id="KW-1003">Cell membrane</keyword>
<dbReference type="RefSeq" id="WP_049240517.1">
    <property type="nucleotide sequence ID" value="NZ_CAXOPK010000001.1"/>
</dbReference>
<comment type="subunit">
    <text evidence="13">Homodimer. Forms a complex with the accessory proteins ExbB and ExbD.</text>
</comment>
<sequence>MPIFRWISWPILISLCLHASVAAAIYYNMNKEVEDEPKVLMVEMAAFAPAPAAAVAEPQPEPEPETEPEPEPEPEPVVKPVIEKPVEKKPVEKKPKPKPKKEKKVEKPAVKPVETKAPVSDKPLFSGTPEGQQNVQKAPAGPVGNVASAGQSDVGGGDPKALNRADPVYPARARSLGKEGKVRVRFDVDTDGRIQNIDIIEASPKNMFEREVRNAMRKWRYEKKPKKGMTTTIIFRIDGKTSIQ</sequence>
<evidence type="ECO:0000256" key="8">
    <source>
        <dbReference type="ARBA" id="ARBA00022737"/>
    </source>
</evidence>
<evidence type="ECO:0000256" key="7">
    <source>
        <dbReference type="ARBA" id="ARBA00022692"/>
    </source>
</evidence>
<dbReference type="Proteomes" id="UP000650477">
    <property type="component" value="Unassembled WGS sequence"/>
</dbReference>
<evidence type="ECO:0000256" key="3">
    <source>
        <dbReference type="ARBA" id="ARBA00022362"/>
    </source>
</evidence>
<dbReference type="GO" id="GO:0015891">
    <property type="term" value="P:siderophore transport"/>
    <property type="evidence" value="ECO:0007669"/>
    <property type="project" value="InterPro"/>
</dbReference>
<dbReference type="GO" id="GO:0030288">
    <property type="term" value="C:outer membrane-bounded periplasmic space"/>
    <property type="evidence" value="ECO:0007669"/>
    <property type="project" value="InterPro"/>
</dbReference>
<dbReference type="EMBL" id="PKLF01000008">
    <property type="protein sequence ID" value="MBE8612887.1"/>
    <property type="molecule type" value="Genomic_DNA"/>
</dbReference>
<keyword evidence="11" id="KW-1133">Transmembrane helix</keyword>
<dbReference type="InterPro" id="IPR049924">
    <property type="entry name" value="TonB_pro-rich"/>
</dbReference>
<evidence type="ECO:0000256" key="11">
    <source>
        <dbReference type="ARBA" id="ARBA00022989"/>
    </source>
</evidence>
<dbReference type="AlphaFoldDB" id="A0A8I0PX31"/>
<evidence type="ECO:0000256" key="5">
    <source>
        <dbReference type="ARBA" id="ARBA00022475"/>
    </source>
</evidence>
<feature type="compositionally biased region" description="Basic and acidic residues" evidence="15">
    <location>
        <begin position="81"/>
        <end position="94"/>
    </location>
</feature>
<keyword evidence="7" id="KW-0812">Transmembrane</keyword>
<dbReference type="GO" id="GO:0055085">
    <property type="term" value="P:transmembrane transport"/>
    <property type="evidence" value="ECO:0007669"/>
    <property type="project" value="InterPro"/>
</dbReference>
<comment type="similarity">
    <text evidence="2 14">Belongs to the TonB family.</text>
</comment>
<accession>A0A8I0PX31</accession>
<name>A0A8I0PX31_MORMO</name>
<dbReference type="InterPro" id="IPR051045">
    <property type="entry name" value="TonB-dependent_transducer"/>
</dbReference>
<dbReference type="NCBIfam" id="TIGR01352">
    <property type="entry name" value="tonB_Cterm"/>
    <property type="match status" value="1"/>
</dbReference>
<feature type="compositionally biased region" description="Acidic residues" evidence="15">
    <location>
        <begin position="60"/>
        <end position="74"/>
    </location>
</feature>
<keyword evidence="12" id="KW-0472">Membrane</keyword>
<evidence type="ECO:0000256" key="1">
    <source>
        <dbReference type="ARBA" id="ARBA00004383"/>
    </source>
</evidence>
<evidence type="ECO:0000256" key="13">
    <source>
        <dbReference type="ARBA" id="ARBA00025849"/>
    </source>
</evidence>
<dbReference type="InterPro" id="IPR003538">
    <property type="entry name" value="TonB"/>
</dbReference>
<dbReference type="Gene3D" id="3.30.2420.10">
    <property type="entry name" value="TonB"/>
    <property type="match status" value="1"/>
</dbReference>
<evidence type="ECO:0000256" key="2">
    <source>
        <dbReference type="ARBA" id="ARBA00006555"/>
    </source>
</evidence>
<keyword evidence="8" id="KW-0677">Repeat</keyword>
<keyword evidence="6 14" id="KW-0997">Cell inner membrane</keyword>
<feature type="region of interest" description="Disordered" evidence="15">
    <location>
        <begin position="52"/>
        <end position="165"/>
    </location>
</feature>
<comment type="subcellular location">
    <subcellularLocation>
        <location evidence="1 14">Cell inner membrane</location>
        <topology evidence="1 14">Single-pass membrane protein</topology>
        <orientation evidence="1 14">Periplasmic side</orientation>
    </subcellularLocation>
</comment>
<dbReference type="InterPro" id="IPR006260">
    <property type="entry name" value="TonB/TolA_C"/>
</dbReference>
<protein>
    <recommendedName>
        <fullName evidence="3 14">Protein TonB</fullName>
    </recommendedName>
</protein>
<dbReference type="InterPro" id="IPR037682">
    <property type="entry name" value="TonB_C"/>
</dbReference>
<dbReference type="PANTHER" id="PTHR33446">
    <property type="entry name" value="PROTEIN TONB-RELATED"/>
    <property type="match status" value="1"/>
</dbReference>
<evidence type="ECO:0000259" key="16">
    <source>
        <dbReference type="PROSITE" id="PS52015"/>
    </source>
</evidence>
<evidence type="ECO:0000256" key="9">
    <source>
        <dbReference type="ARBA" id="ARBA00022927"/>
    </source>
</evidence>
<evidence type="ECO:0000256" key="14">
    <source>
        <dbReference type="RuleBase" id="RU362123"/>
    </source>
</evidence>
<comment type="function">
    <text evidence="14">Interacts with outer membrane receptor proteins that carry out high-affinity binding and energy dependent uptake into the periplasmic space of specific substrates. It could act to transduce energy from the cytoplasmic membrane to specific energy-requiring processes in the outer membrane, resulting in the release into the periplasm of ligands bound by these outer membrane proteins.</text>
</comment>
<gene>
    <name evidence="17" type="ORF">CYG68_10700</name>
</gene>
<keyword evidence="9 14" id="KW-0653">Protein transport</keyword>
<feature type="domain" description="TonB C-terminal" evidence="16">
    <location>
        <begin position="154"/>
        <end position="244"/>
    </location>
</feature>
<evidence type="ECO:0000256" key="6">
    <source>
        <dbReference type="ARBA" id="ARBA00022519"/>
    </source>
</evidence>
<evidence type="ECO:0000256" key="4">
    <source>
        <dbReference type="ARBA" id="ARBA00022448"/>
    </source>
</evidence>
<evidence type="ECO:0000256" key="15">
    <source>
        <dbReference type="SAM" id="MobiDB-lite"/>
    </source>
</evidence>
<proteinExistence type="inferred from homology"/>
<organism evidence="17 18">
    <name type="scientific">Morganella morganii</name>
    <name type="common">Proteus morganii</name>
    <dbReference type="NCBI Taxonomy" id="582"/>
    <lineage>
        <taxon>Bacteria</taxon>
        <taxon>Pseudomonadati</taxon>
        <taxon>Pseudomonadota</taxon>
        <taxon>Gammaproteobacteria</taxon>
        <taxon>Enterobacterales</taxon>
        <taxon>Morganellaceae</taxon>
        <taxon>Morganella</taxon>
    </lineage>
</organism>
<dbReference type="Pfam" id="PF03544">
    <property type="entry name" value="TonB_C"/>
    <property type="match status" value="1"/>
</dbReference>